<accession>A0ABS1Z389</accession>
<name>A0ABS1Z389_9GAMM</name>
<dbReference type="EMBL" id="JAFCXS010000002">
    <property type="protein sequence ID" value="MBM0746850.1"/>
    <property type="molecule type" value="Genomic_DNA"/>
</dbReference>
<evidence type="ECO:0000313" key="2">
    <source>
        <dbReference type="Proteomes" id="UP000809137"/>
    </source>
</evidence>
<dbReference type="Proteomes" id="UP000809137">
    <property type="component" value="Unassembled WGS sequence"/>
</dbReference>
<reference evidence="1 2" key="1">
    <citation type="submission" date="2021-01" db="EMBL/GenBank/DDBJ databases">
        <title>Complete genome sequence of Pantoea eucrina OB49, a heavy metal tolerant bacterium with PGPR potential isolated from wheat in Algeria.</title>
        <authorList>
            <person name="Lekired A."/>
            <person name="Ouzari I.H."/>
        </authorList>
    </citation>
    <scope>NUCLEOTIDE SEQUENCE [LARGE SCALE GENOMIC DNA]</scope>
    <source>
        <strain evidence="1 2">OB49</strain>
    </source>
</reference>
<organism evidence="1 2">
    <name type="scientific">Pantoea eucrina</name>
    <dbReference type="NCBI Taxonomy" id="472693"/>
    <lineage>
        <taxon>Bacteria</taxon>
        <taxon>Pseudomonadati</taxon>
        <taxon>Pseudomonadota</taxon>
        <taxon>Gammaproteobacteria</taxon>
        <taxon>Enterobacterales</taxon>
        <taxon>Erwiniaceae</taxon>
        <taxon>Pantoea</taxon>
    </lineage>
</organism>
<keyword evidence="2" id="KW-1185">Reference proteome</keyword>
<sequence length="278" mass="32214">MSFDDSIQQLRNEQLERRSDTERFISVKTLFEQLKQRYPDQSYNALCLLALKKYRRSEHQPSLYWFRYESWYDTPPVAPYQLLDTHGAPNIGAPDYYPNAEAALRAVSDDVMNTDKLADCGFLRTEIADALGVPLDTARPEALMFEQNTLDLKAENLSLKEKIEALEKRLAAPIEKAETYAAKREEFFIAVIASLYDKNRLTSAKDLLPKAPELLRLVENKIPLFWPAEGCFPMSEEQCLKILREAISLLERDVTDLHQLRVEKRQMQKTRKLNLLNQ</sequence>
<proteinExistence type="predicted"/>
<dbReference type="RefSeq" id="WP_203025489.1">
    <property type="nucleotide sequence ID" value="NZ_JAFCXS010000002.1"/>
</dbReference>
<protein>
    <submittedName>
        <fullName evidence="1">Uncharacterized protein</fullName>
    </submittedName>
</protein>
<evidence type="ECO:0000313" key="1">
    <source>
        <dbReference type="EMBL" id="MBM0746850.1"/>
    </source>
</evidence>
<gene>
    <name evidence="1" type="ORF">JJB79_05370</name>
</gene>
<comment type="caution">
    <text evidence="1">The sequence shown here is derived from an EMBL/GenBank/DDBJ whole genome shotgun (WGS) entry which is preliminary data.</text>
</comment>